<sequence length="160" mass="18359">MSTPTPPPGYLYKIISSTLSPLSPLPQTLEISKMDAQDGFIHLCTSHQIINTLNAFFQAEAYVFILRIPYTLVEKHIKWEDSRGEAAYEANGWDTSHNNNYYPHLYAQDKDVMLGENGLRLGRDQIDQVARWERNGETWMIDGWPFPSDKPSQRNDTVVN</sequence>
<dbReference type="eggNOG" id="ENOG502SBXH">
    <property type="taxonomic scope" value="Eukaryota"/>
</dbReference>
<dbReference type="Proteomes" id="UP000015441">
    <property type="component" value="Unassembled WGS sequence"/>
</dbReference>
<dbReference type="SUPFAM" id="SSF56399">
    <property type="entry name" value="ADP-ribosylation"/>
    <property type="match status" value="1"/>
</dbReference>
<proteinExistence type="predicted"/>
<evidence type="ECO:0000313" key="1">
    <source>
        <dbReference type="EMBL" id="CCU79722.1"/>
    </source>
</evidence>
<comment type="caution">
    <text evidence="1">The sequence shown here is derived from an EMBL/GenBank/DDBJ whole genome shotgun (WGS) entry which is preliminary data.</text>
</comment>
<gene>
    <name evidence="1" type="ORF">BGHDH14_bgh03675</name>
</gene>
<reference evidence="1 2" key="1">
    <citation type="journal article" date="2010" name="Science">
        <title>Genome expansion and gene loss in powdery mildew fungi reveal tradeoffs in extreme parasitism.</title>
        <authorList>
            <person name="Spanu P.D."/>
            <person name="Abbott J.C."/>
            <person name="Amselem J."/>
            <person name="Burgis T.A."/>
            <person name="Soanes D.M."/>
            <person name="Stueber K."/>
            <person name="Ver Loren van Themaat E."/>
            <person name="Brown J.K.M."/>
            <person name="Butcher S.A."/>
            <person name="Gurr S.J."/>
            <person name="Lebrun M.-H."/>
            <person name="Ridout C.J."/>
            <person name="Schulze-Lefert P."/>
            <person name="Talbot N.J."/>
            <person name="Ahmadinejad N."/>
            <person name="Ametz C."/>
            <person name="Barton G.R."/>
            <person name="Benjdia M."/>
            <person name="Bidzinski P."/>
            <person name="Bindschedler L.V."/>
            <person name="Both M."/>
            <person name="Brewer M.T."/>
            <person name="Cadle-Davidson L."/>
            <person name="Cadle-Davidson M.M."/>
            <person name="Collemare J."/>
            <person name="Cramer R."/>
            <person name="Frenkel O."/>
            <person name="Godfrey D."/>
            <person name="Harriman J."/>
            <person name="Hoede C."/>
            <person name="King B.C."/>
            <person name="Klages S."/>
            <person name="Kleemann J."/>
            <person name="Knoll D."/>
            <person name="Koti P.S."/>
            <person name="Kreplak J."/>
            <person name="Lopez-Ruiz F.J."/>
            <person name="Lu X."/>
            <person name="Maekawa T."/>
            <person name="Mahanil S."/>
            <person name="Micali C."/>
            <person name="Milgroom M.G."/>
            <person name="Montana G."/>
            <person name="Noir S."/>
            <person name="O'Connell R.J."/>
            <person name="Oberhaensli S."/>
            <person name="Parlange F."/>
            <person name="Pedersen C."/>
            <person name="Quesneville H."/>
            <person name="Reinhardt R."/>
            <person name="Rott M."/>
            <person name="Sacristan S."/>
            <person name="Schmidt S.M."/>
            <person name="Schoen M."/>
            <person name="Skamnioti P."/>
            <person name="Sommer H."/>
            <person name="Stephens A."/>
            <person name="Takahara H."/>
            <person name="Thordal-Christensen H."/>
            <person name="Vigouroux M."/>
            <person name="Wessling R."/>
            <person name="Wicker T."/>
            <person name="Panstruga R."/>
        </authorList>
    </citation>
    <scope>NUCLEOTIDE SEQUENCE [LARGE SCALE GENOMIC DNA]</scope>
    <source>
        <strain evidence="1">DH14</strain>
    </source>
</reference>
<dbReference type="Gene3D" id="3.20.170.20">
    <property type="entry name" value="Protein of unknown function DUF952"/>
    <property type="match status" value="1"/>
</dbReference>
<dbReference type="PANTHER" id="PTHR34129:SF1">
    <property type="entry name" value="DUF952 DOMAIN-CONTAINING PROTEIN"/>
    <property type="match status" value="1"/>
</dbReference>
<dbReference type="Pfam" id="PF06108">
    <property type="entry name" value="DUF952"/>
    <property type="match status" value="1"/>
</dbReference>
<dbReference type="InterPro" id="IPR009297">
    <property type="entry name" value="DUF952"/>
</dbReference>
<dbReference type="EMBL" id="CAUH01004450">
    <property type="protein sequence ID" value="CCU79722.1"/>
    <property type="molecule type" value="Genomic_DNA"/>
</dbReference>
<evidence type="ECO:0000313" key="2">
    <source>
        <dbReference type="Proteomes" id="UP000015441"/>
    </source>
</evidence>
<dbReference type="HOGENOM" id="CLU_129452_2_0_1"/>
<name>N1JK16_BLUG1</name>
<dbReference type="OrthoDB" id="3335358at2759"/>
<dbReference type="InParanoid" id="N1JK16"/>
<dbReference type="AlphaFoldDB" id="N1JK16"/>
<accession>N1JK16</accession>
<dbReference type="PANTHER" id="PTHR34129">
    <property type="entry name" value="BLR1139 PROTEIN"/>
    <property type="match status" value="1"/>
</dbReference>
<evidence type="ECO:0008006" key="3">
    <source>
        <dbReference type="Google" id="ProtNLM"/>
    </source>
</evidence>
<protein>
    <recommendedName>
        <fullName evidence="3">DUF952 domain protein</fullName>
    </recommendedName>
</protein>
<keyword evidence="2" id="KW-1185">Reference proteome</keyword>
<dbReference type="STRING" id="546991.N1JK16"/>
<organism evidence="1 2">
    <name type="scientific">Blumeria graminis f. sp. hordei (strain DH14)</name>
    <name type="common">Barley powdery mildew</name>
    <name type="synonym">Oidium monilioides f. sp. hordei</name>
    <dbReference type="NCBI Taxonomy" id="546991"/>
    <lineage>
        <taxon>Eukaryota</taxon>
        <taxon>Fungi</taxon>
        <taxon>Dikarya</taxon>
        <taxon>Ascomycota</taxon>
        <taxon>Pezizomycotina</taxon>
        <taxon>Leotiomycetes</taxon>
        <taxon>Erysiphales</taxon>
        <taxon>Erysiphaceae</taxon>
        <taxon>Blumeria</taxon>
        <taxon>Blumeria hordei</taxon>
    </lineage>
</organism>